<accession>A0A2G9S237</accession>
<proteinExistence type="predicted"/>
<dbReference type="AlphaFoldDB" id="A0A2G9S237"/>
<gene>
    <name evidence="1" type="ORF">AB205_0063020</name>
</gene>
<dbReference type="Proteomes" id="UP000228934">
    <property type="component" value="Unassembled WGS sequence"/>
</dbReference>
<evidence type="ECO:0000313" key="1">
    <source>
        <dbReference type="EMBL" id="PIO34206.1"/>
    </source>
</evidence>
<dbReference type="EMBL" id="KV928658">
    <property type="protein sequence ID" value="PIO34206.1"/>
    <property type="molecule type" value="Genomic_DNA"/>
</dbReference>
<sequence length="120" mass="13674">MGTINTQRPIFLHLFDRCISLQFCTARPILAFIKITSIGLRWEGTTDTQRPNFTHKLLLYKVKVTPECIQKISDLVPSALHCGLIINTGFPAVAEQNKGSLQGKFIFFLLYKCNYCCSRF</sequence>
<protein>
    <submittedName>
        <fullName evidence="1">Uncharacterized protein</fullName>
    </submittedName>
</protein>
<name>A0A2G9S237_AQUCT</name>
<reference evidence="2" key="1">
    <citation type="journal article" date="2017" name="Nat. Commun.">
        <title>The North American bullfrog draft genome provides insight into hormonal regulation of long noncoding RNA.</title>
        <authorList>
            <person name="Hammond S.A."/>
            <person name="Warren R.L."/>
            <person name="Vandervalk B.P."/>
            <person name="Kucuk E."/>
            <person name="Khan H."/>
            <person name="Gibb E.A."/>
            <person name="Pandoh P."/>
            <person name="Kirk H."/>
            <person name="Zhao Y."/>
            <person name="Jones M."/>
            <person name="Mungall A.J."/>
            <person name="Coope R."/>
            <person name="Pleasance S."/>
            <person name="Moore R.A."/>
            <person name="Holt R.A."/>
            <person name="Round J.M."/>
            <person name="Ohora S."/>
            <person name="Walle B.V."/>
            <person name="Veldhoen N."/>
            <person name="Helbing C.C."/>
            <person name="Birol I."/>
        </authorList>
    </citation>
    <scope>NUCLEOTIDE SEQUENCE [LARGE SCALE GENOMIC DNA]</scope>
</reference>
<evidence type="ECO:0000313" key="2">
    <source>
        <dbReference type="Proteomes" id="UP000228934"/>
    </source>
</evidence>
<organism evidence="1 2">
    <name type="scientific">Aquarana catesbeiana</name>
    <name type="common">American bullfrog</name>
    <name type="synonym">Rana catesbeiana</name>
    <dbReference type="NCBI Taxonomy" id="8400"/>
    <lineage>
        <taxon>Eukaryota</taxon>
        <taxon>Metazoa</taxon>
        <taxon>Chordata</taxon>
        <taxon>Craniata</taxon>
        <taxon>Vertebrata</taxon>
        <taxon>Euteleostomi</taxon>
        <taxon>Amphibia</taxon>
        <taxon>Batrachia</taxon>
        <taxon>Anura</taxon>
        <taxon>Neobatrachia</taxon>
        <taxon>Ranoidea</taxon>
        <taxon>Ranidae</taxon>
        <taxon>Aquarana</taxon>
    </lineage>
</organism>
<keyword evidence="2" id="KW-1185">Reference proteome</keyword>